<dbReference type="GO" id="GO:0004674">
    <property type="term" value="F:protein serine/threonine kinase activity"/>
    <property type="evidence" value="ECO:0007669"/>
    <property type="project" value="UniProtKB-KW"/>
</dbReference>
<proteinExistence type="predicted"/>
<evidence type="ECO:0000256" key="2">
    <source>
        <dbReference type="ARBA" id="ARBA00022679"/>
    </source>
</evidence>
<dbReference type="OrthoDB" id="5979581at2759"/>
<dbReference type="GO" id="GO:0043484">
    <property type="term" value="P:regulation of RNA splicing"/>
    <property type="evidence" value="ECO:0007669"/>
    <property type="project" value="TreeGrafter"/>
</dbReference>
<keyword evidence="9" id="KW-1185">Reference proteome</keyword>
<keyword evidence="5 6" id="KW-0067">ATP-binding</keyword>
<dbReference type="GO" id="GO:0005634">
    <property type="term" value="C:nucleus"/>
    <property type="evidence" value="ECO:0007669"/>
    <property type="project" value="TreeGrafter"/>
</dbReference>
<name>A0A1V6S346_9EURO</name>
<dbReference type="InterPro" id="IPR051175">
    <property type="entry name" value="CLK_kinases"/>
</dbReference>
<dbReference type="PROSITE" id="PS00107">
    <property type="entry name" value="PROTEIN_KINASE_ATP"/>
    <property type="match status" value="1"/>
</dbReference>
<organism evidence="8 9">
    <name type="scientific">Penicillium vulpinum</name>
    <dbReference type="NCBI Taxonomy" id="29845"/>
    <lineage>
        <taxon>Eukaryota</taxon>
        <taxon>Fungi</taxon>
        <taxon>Dikarya</taxon>
        <taxon>Ascomycota</taxon>
        <taxon>Pezizomycotina</taxon>
        <taxon>Eurotiomycetes</taxon>
        <taxon>Eurotiomycetidae</taxon>
        <taxon>Eurotiales</taxon>
        <taxon>Aspergillaceae</taxon>
        <taxon>Penicillium</taxon>
    </lineage>
</organism>
<dbReference type="Pfam" id="PF00069">
    <property type="entry name" value="Pkinase"/>
    <property type="match status" value="2"/>
</dbReference>
<keyword evidence="2" id="KW-0808">Transferase</keyword>
<dbReference type="InterPro" id="IPR017441">
    <property type="entry name" value="Protein_kinase_ATP_BS"/>
</dbReference>
<evidence type="ECO:0000313" key="9">
    <source>
        <dbReference type="Proteomes" id="UP000191518"/>
    </source>
</evidence>
<evidence type="ECO:0000256" key="4">
    <source>
        <dbReference type="ARBA" id="ARBA00022777"/>
    </source>
</evidence>
<dbReference type="STRING" id="29845.A0A1V6S346"/>
<accession>A0A1V6S346</accession>
<dbReference type="AlphaFoldDB" id="A0A1V6S346"/>
<reference evidence="9" key="1">
    <citation type="journal article" date="2017" name="Nat. Microbiol.">
        <title>Global analysis of biosynthetic gene clusters reveals vast potential of secondary metabolite production in Penicillium species.</title>
        <authorList>
            <person name="Nielsen J.C."/>
            <person name="Grijseels S."/>
            <person name="Prigent S."/>
            <person name="Ji B."/>
            <person name="Dainat J."/>
            <person name="Nielsen K.F."/>
            <person name="Frisvad J.C."/>
            <person name="Workman M."/>
            <person name="Nielsen J."/>
        </authorList>
    </citation>
    <scope>NUCLEOTIDE SEQUENCE [LARGE SCALE GENOMIC DNA]</scope>
    <source>
        <strain evidence="9">IBT 29486</strain>
    </source>
</reference>
<dbReference type="PANTHER" id="PTHR45646:SF11">
    <property type="entry name" value="SERINE_THREONINE-PROTEIN KINASE DOA"/>
    <property type="match status" value="1"/>
</dbReference>
<gene>
    <name evidence="8" type="ORF">PENVUL_c009G06168</name>
</gene>
<dbReference type="Proteomes" id="UP000191518">
    <property type="component" value="Unassembled WGS sequence"/>
</dbReference>
<evidence type="ECO:0000256" key="1">
    <source>
        <dbReference type="ARBA" id="ARBA00022527"/>
    </source>
</evidence>
<keyword evidence="3 6" id="KW-0547">Nucleotide-binding</keyword>
<sequence>MRSLISPPFRPFQTRLLHLRSTSSKSQQTQHYQNQIRGLFCTAALTSHSPKDDGYSGHLYEPIEGVEKLERYRVGGYPSVTIGDHIHNRYQVVQKLGHGAYSTIWLARDQQYGKYVAIKVCTADSNPLEFNILSELSNSQKNSSISLGKTMIPSILDRFEIQGPNGTHPCYVTIPARMSLSEAKDASYNRLFPLDVARALAAQLVLAVEYVHSQGFVHGDLHDGNILLWLPFDLNQLSVEELYKNYGEPEFEAIRRFDGQPLPPNMPSQAVLPIWLGEPSDKLKLPEAKILLKDFGEAFSPTKQQKFESHTPLVGRPPEARFEPHKPLSFLSDIWSLGCTLWNIIGQSSLFDGMFATEDSITCEQVDALGILPPEWWYKWEGRHSRFTEDGKPINRAPYRSWEFRFEQDIQEPRQREGMPRIEPAERDAIFKMLKSMLKFRPEDRPSAKQILECEWMVNWALPEYEKIRRI</sequence>
<dbReference type="PROSITE" id="PS50011">
    <property type="entry name" value="PROTEIN_KINASE_DOM"/>
    <property type="match status" value="1"/>
</dbReference>
<evidence type="ECO:0000256" key="6">
    <source>
        <dbReference type="PROSITE-ProRule" id="PRU10141"/>
    </source>
</evidence>
<dbReference type="PANTHER" id="PTHR45646">
    <property type="entry name" value="SERINE/THREONINE-PROTEIN KINASE DOA-RELATED"/>
    <property type="match status" value="1"/>
</dbReference>
<keyword evidence="4" id="KW-0418">Kinase</keyword>
<dbReference type="GO" id="GO:0005524">
    <property type="term" value="F:ATP binding"/>
    <property type="evidence" value="ECO:0007669"/>
    <property type="project" value="UniProtKB-UniRule"/>
</dbReference>
<dbReference type="InterPro" id="IPR000719">
    <property type="entry name" value="Prot_kinase_dom"/>
</dbReference>
<keyword evidence="1" id="KW-0723">Serine/threonine-protein kinase</keyword>
<dbReference type="SMART" id="SM00220">
    <property type="entry name" value="S_TKc"/>
    <property type="match status" value="1"/>
</dbReference>
<dbReference type="Gene3D" id="1.10.510.10">
    <property type="entry name" value="Transferase(Phosphotransferase) domain 1"/>
    <property type="match status" value="1"/>
</dbReference>
<feature type="binding site" evidence="6">
    <location>
        <position position="119"/>
    </location>
    <ligand>
        <name>ATP</name>
        <dbReference type="ChEBI" id="CHEBI:30616"/>
    </ligand>
</feature>
<evidence type="ECO:0000256" key="5">
    <source>
        <dbReference type="ARBA" id="ARBA00022840"/>
    </source>
</evidence>
<dbReference type="InterPro" id="IPR011009">
    <property type="entry name" value="Kinase-like_dom_sf"/>
</dbReference>
<comment type="caution">
    <text evidence="8">The sequence shown here is derived from an EMBL/GenBank/DDBJ whole genome shotgun (WGS) entry which is preliminary data.</text>
</comment>
<protein>
    <recommendedName>
        <fullName evidence="7">Protein kinase domain-containing protein</fullName>
    </recommendedName>
</protein>
<dbReference type="EMBL" id="MDYP01000009">
    <property type="protein sequence ID" value="OQE08457.1"/>
    <property type="molecule type" value="Genomic_DNA"/>
</dbReference>
<evidence type="ECO:0000256" key="3">
    <source>
        <dbReference type="ARBA" id="ARBA00022741"/>
    </source>
</evidence>
<feature type="domain" description="Protein kinase" evidence="7">
    <location>
        <begin position="90"/>
        <end position="457"/>
    </location>
</feature>
<dbReference type="SUPFAM" id="SSF56112">
    <property type="entry name" value="Protein kinase-like (PK-like)"/>
    <property type="match status" value="1"/>
</dbReference>
<evidence type="ECO:0000313" key="8">
    <source>
        <dbReference type="EMBL" id="OQE08457.1"/>
    </source>
</evidence>
<evidence type="ECO:0000259" key="7">
    <source>
        <dbReference type="PROSITE" id="PS50011"/>
    </source>
</evidence>
<dbReference type="Gene3D" id="3.30.200.20">
    <property type="entry name" value="Phosphorylase Kinase, domain 1"/>
    <property type="match status" value="1"/>
</dbReference>